<dbReference type="EMBL" id="JAODAN010000001">
    <property type="protein sequence ID" value="KAK1927215.1"/>
    <property type="molecule type" value="Genomic_DNA"/>
</dbReference>
<keyword evidence="4" id="KW-1185">Reference proteome</keyword>
<feature type="region of interest" description="Disordered" evidence="1">
    <location>
        <begin position="738"/>
        <end position="779"/>
    </location>
</feature>
<name>A0AAD9L8J4_PAPLA</name>
<feature type="compositionally biased region" description="Basic and acidic residues" evidence="1">
    <location>
        <begin position="284"/>
        <end position="299"/>
    </location>
</feature>
<comment type="caution">
    <text evidence="3">The sequence shown here is derived from an EMBL/GenBank/DDBJ whole genome shotgun (WGS) entry which is preliminary data.</text>
</comment>
<feature type="compositionally biased region" description="Basic and acidic residues" evidence="1">
    <location>
        <begin position="330"/>
        <end position="340"/>
    </location>
</feature>
<dbReference type="GO" id="GO:1990247">
    <property type="term" value="F:N6-methyladenosine-containing RNA reader activity"/>
    <property type="evidence" value="ECO:0007669"/>
    <property type="project" value="TreeGrafter"/>
</dbReference>
<feature type="compositionally biased region" description="Low complexity" evidence="1">
    <location>
        <begin position="174"/>
        <end position="184"/>
    </location>
</feature>
<organism evidence="3 4">
    <name type="scientific">Papiliotrema laurentii</name>
    <name type="common">Cryptococcus laurentii</name>
    <dbReference type="NCBI Taxonomy" id="5418"/>
    <lineage>
        <taxon>Eukaryota</taxon>
        <taxon>Fungi</taxon>
        <taxon>Dikarya</taxon>
        <taxon>Basidiomycota</taxon>
        <taxon>Agaricomycotina</taxon>
        <taxon>Tremellomycetes</taxon>
        <taxon>Tremellales</taxon>
        <taxon>Rhynchogastremaceae</taxon>
        <taxon>Papiliotrema</taxon>
    </lineage>
</organism>
<feature type="region of interest" description="Disordered" evidence="1">
    <location>
        <begin position="212"/>
        <end position="372"/>
    </location>
</feature>
<evidence type="ECO:0000259" key="2">
    <source>
        <dbReference type="PROSITE" id="PS50882"/>
    </source>
</evidence>
<feature type="compositionally biased region" description="Polar residues" evidence="1">
    <location>
        <begin position="407"/>
        <end position="419"/>
    </location>
</feature>
<feature type="region of interest" description="Disordered" evidence="1">
    <location>
        <begin position="434"/>
        <end position="472"/>
    </location>
</feature>
<dbReference type="InterPro" id="IPR045168">
    <property type="entry name" value="YTH_prot"/>
</dbReference>
<protein>
    <submittedName>
        <fullName evidence="3">YT521-B-like domain-containing protein</fullName>
    </submittedName>
</protein>
<evidence type="ECO:0000256" key="1">
    <source>
        <dbReference type="SAM" id="MobiDB-lite"/>
    </source>
</evidence>
<dbReference type="PANTHER" id="PTHR12357">
    <property type="entry name" value="YTH YT521-B HOMOLOGY DOMAIN-CONTAINING"/>
    <property type="match status" value="1"/>
</dbReference>
<dbReference type="InterPro" id="IPR007275">
    <property type="entry name" value="YTH_domain"/>
</dbReference>
<dbReference type="AlphaFoldDB" id="A0AAD9L8J4"/>
<dbReference type="GO" id="GO:0003729">
    <property type="term" value="F:mRNA binding"/>
    <property type="evidence" value="ECO:0007669"/>
    <property type="project" value="TreeGrafter"/>
</dbReference>
<dbReference type="GO" id="GO:0061157">
    <property type="term" value="P:mRNA destabilization"/>
    <property type="evidence" value="ECO:0007669"/>
    <property type="project" value="TreeGrafter"/>
</dbReference>
<feature type="region of interest" description="Disordered" evidence="1">
    <location>
        <begin position="1"/>
        <end position="198"/>
    </location>
</feature>
<dbReference type="GO" id="GO:0005737">
    <property type="term" value="C:cytoplasm"/>
    <property type="evidence" value="ECO:0007669"/>
    <property type="project" value="TreeGrafter"/>
</dbReference>
<dbReference type="CDD" id="cd21134">
    <property type="entry name" value="YTH"/>
    <property type="match status" value="1"/>
</dbReference>
<dbReference type="Gene3D" id="3.10.590.10">
    <property type="entry name" value="ph1033 like domains"/>
    <property type="match status" value="1"/>
</dbReference>
<sequence>MSSAPLASIIRQPHGPSSNGFGAAPPAQQTGSGPPTADAESALRRHNTVSAPRHQPSASVSATPPTSSMGRFRSGSLTGSSPDPGLVRKGSGRAVRKEEAVLEATEEGTTEVGSWGKGLSRQSSLPSRRGLHKPIATSTADPLPRIPVNAPPRPPRRSHIDDPSQPSGQPPPSAHSASHSLSSLAMFSPPASSINLNLDSPVQFSGALVSRTQSLRAQAKHSDSSGLGRSYSLKAAGEHRSPQTYQAGPPVYDQHNPPSNTFASPSPPPVSSSAAFPPFQLPSTDDRNDGNPKGSDLRRHQSLTQGYGSSSRVRDRLERSPVVPGLQQREGIRRLDDSSHIRTLSQDQPPTSPIGRSVWSPSHVGDDGWGRPSIQQLQETFQAMNFNLPSQEDPNRHGKTGLVGEPQRTTQDSNLQPHSQLADEPSWVANLVGHADRTSPQPPRTASAPNWQDRDPHLRQQPPQNAPWPVQPHNINHPYGFMPQQPMLGYDNRQSGAKTPVSYGSPYTSPYPAYLGPNFNPLYPSPPGTAPLPSEDADVIRLAKSKGLNPASFNCQPPQARFFVIKSYTEEDVQKSLKHEIWSSTVLGNKRLDTAFRESSDKMPIYLFFSVNGSRHFCGVAQMLTPVDETQSSNVWSENNKWKGIFKVKWIFVRDVPTAALRHIRLMNTPEQKPITNSRDTQELHYEAGCEVLQIFLDYQNKSKTSLLQDFAYYERLSANRPPSAAEQLIGAPAAAHPQANYNLPEPAHQSPYPVAMGPPGTTPVPPVPPVPPIPSRFR</sequence>
<dbReference type="PROSITE" id="PS50882">
    <property type="entry name" value="YTH"/>
    <property type="match status" value="1"/>
</dbReference>
<dbReference type="Pfam" id="PF04146">
    <property type="entry name" value="YTH"/>
    <property type="match status" value="1"/>
</dbReference>
<evidence type="ECO:0000313" key="3">
    <source>
        <dbReference type="EMBL" id="KAK1927215.1"/>
    </source>
</evidence>
<feature type="domain" description="YTH" evidence="2">
    <location>
        <begin position="560"/>
        <end position="696"/>
    </location>
</feature>
<dbReference type="Proteomes" id="UP001182556">
    <property type="component" value="Unassembled WGS sequence"/>
</dbReference>
<feature type="region of interest" description="Disordered" evidence="1">
    <location>
        <begin position="388"/>
        <end position="421"/>
    </location>
</feature>
<evidence type="ECO:0000313" key="4">
    <source>
        <dbReference type="Proteomes" id="UP001182556"/>
    </source>
</evidence>
<accession>A0AAD9L8J4</accession>
<gene>
    <name evidence="3" type="ORF">DB88DRAFT_18430</name>
</gene>
<feature type="compositionally biased region" description="Low complexity" evidence="1">
    <location>
        <begin position="56"/>
        <end position="68"/>
    </location>
</feature>
<proteinExistence type="predicted"/>
<dbReference type="PANTHER" id="PTHR12357:SF89">
    <property type="entry name" value="YTH DOMAIN-CONTAINING FAMILY PROTEIN"/>
    <property type="match status" value="1"/>
</dbReference>
<feature type="compositionally biased region" description="Polar residues" evidence="1">
    <location>
        <begin position="302"/>
        <end position="311"/>
    </location>
</feature>
<feature type="compositionally biased region" description="Pro residues" evidence="1">
    <location>
        <begin position="761"/>
        <end position="779"/>
    </location>
</feature>
<reference evidence="3" key="1">
    <citation type="submission" date="2023-02" db="EMBL/GenBank/DDBJ databases">
        <title>Identification and recombinant expression of a fungal hydrolase from Papiliotrema laurentii that hydrolyzes apple cutin and clears colloidal polyester polyurethane.</title>
        <authorList>
            <consortium name="DOE Joint Genome Institute"/>
            <person name="Roman V.A."/>
            <person name="Bojanowski C."/>
            <person name="Crable B.R."/>
            <person name="Wagner D.N."/>
            <person name="Hung C.S."/>
            <person name="Nadeau L.J."/>
            <person name="Schratz L."/>
            <person name="Haridas S."/>
            <person name="Pangilinan J."/>
            <person name="Lipzen A."/>
            <person name="Na H."/>
            <person name="Yan M."/>
            <person name="Ng V."/>
            <person name="Grigoriev I.V."/>
            <person name="Spatafora J.W."/>
            <person name="Barlow D."/>
            <person name="Biffinger J."/>
            <person name="Kelley-Loughnane N."/>
            <person name="Varaljay V.A."/>
            <person name="Crookes-Goodson W.J."/>
        </authorList>
    </citation>
    <scope>NUCLEOTIDE SEQUENCE</scope>
    <source>
        <strain evidence="3">5307AH</strain>
    </source>
</reference>